<protein>
    <submittedName>
        <fullName evidence="1">Uncharacterized protein</fullName>
    </submittedName>
</protein>
<organism evidence="1 2">
    <name type="scientific">Dufourea novaeangliae</name>
    <name type="common">Sweat bee</name>
    <dbReference type="NCBI Taxonomy" id="178035"/>
    <lineage>
        <taxon>Eukaryota</taxon>
        <taxon>Metazoa</taxon>
        <taxon>Ecdysozoa</taxon>
        <taxon>Arthropoda</taxon>
        <taxon>Hexapoda</taxon>
        <taxon>Insecta</taxon>
        <taxon>Pterygota</taxon>
        <taxon>Neoptera</taxon>
        <taxon>Endopterygota</taxon>
        <taxon>Hymenoptera</taxon>
        <taxon>Apocrita</taxon>
        <taxon>Aculeata</taxon>
        <taxon>Apoidea</taxon>
        <taxon>Anthophila</taxon>
        <taxon>Halictidae</taxon>
        <taxon>Rophitinae</taxon>
        <taxon>Dufourea</taxon>
    </lineage>
</organism>
<name>A0A154P6B4_DUFNO</name>
<evidence type="ECO:0000313" key="1">
    <source>
        <dbReference type="EMBL" id="KZC07407.1"/>
    </source>
</evidence>
<evidence type="ECO:0000313" key="2">
    <source>
        <dbReference type="Proteomes" id="UP000076502"/>
    </source>
</evidence>
<dbReference type="Proteomes" id="UP000076502">
    <property type="component" value="Unassembled WGS sequence"/>
</dbReference>
<keyword evidence="2" id="KW-1185">Reference proteome</keyword>
<dbReference type="EMBL" id="KQ434826">
    <property type="protein sequence ID" value="KZC07407.1"/>
    <property type="molecule type" value="Genomic_DNA"/>
</dbReference>
<proteinExistence type="predicted"/>
<gene>
    <name evidence="1" type="ORF">WN55_09399</name>
</gene>
<accession>A0A154P6B4</accession>
<dbReference type="AlphaFoldDB" id="A0A154P6B4"/>
<reference evidence="1 2" key="1">
    <citation type="submission" date="2015-07" db="EMBL/GenBank/DDBJ databases">
        <title>The genome of Dufourea novaeangliae.</title>
        <authorList>
            <person name="Pan H."/>
            <person name="Kapheim K."/>
        </authorList>
    </citation>
    <scope>NUCLEOTIDE SEQUENCE [LARGE SCALE GENOMIC DNA]</scope>
    <source>
        <strain evidence="1">0120121106</strain>
        <tissue evidence="1">Whole body</tissue>
    </source>
</reference>
<sequence>MEIRHGGVWAGELWKSNFFGRSHRSDSERARAGTSKVSTALKTRDAGDVDLGNSCVRVSA</sequence>